<feature type="compositionally biased region" description="Basic and acidic residues" evidence="5">
    <location>
        <begin position="155"/>
        <end position="170"/>
    </location>
</feature>
<evidence type="ECO:0000313" key="8">
    <source>
        <dbReference type="Proteomes" id="UP001141434"/>
    </source>
</evidence>
<dbReference type="InterPro" id="IPR011016">
    <property type="entry name" value="Znf_RING-CH"/>
</dbReference>
<dbReference type="EMBL" id="JAPMSZ010000002">
    <property type="protein sequence ID" value="KAJ5111778.1"/>
    <property type="molecule type" value="Genomic_DNA"/>
</dbReference>
<reference evidence="7" key="1">
    <citation type="submission" date="2022-11" db="EMBL/GenBank/DDBJ databases">
        <authorList>
            <person name="Petersen C."/>
        </authorList>
    </citation>
    <scope>NUCLEOTIDE SEQUENCE</scope>
    <source>
        <strain evidence="7">IBT 34128</strain>
    </source>
</reference>
<dbReference type="OrthoDB" id="4340602at2759"/>
<comment type="caution">
    <text evidence="7">The sequence shown here is derived from an EMBL/GenBank/DDBJ whole genome shotgun (WGS) entry which is preliminary data.</text>
</comment>
<dbReference type="SMART" id="SM00249">
    <property type="entry name" value="PHD"/>
    <property type="match status" value="1"/>
</dbReference>
<dbReference type="SUPFAM" id="SSF57850">
    <property type="entry name" value="RING/U-box"/>
    <property type="match status" value="1"/>
</dbReference>
<dbReference type="Gene3D" id="3.30.40.10">
    <property type="entry name" value="Zinc/RING finger domain, C3HC4 (zinc finger)"/>
    <property type="match status" value="1"/>
</dbReference>
<keyword evidence="8" id="KW-1185">Reference proteome</keyword>
<keyword evidence="2 4" id="KW-0863">Zinc-finger</keyword>
<dbReference type="GO" id="GO:0008270">
    <property type="term" value="F:zinc ion binding"/>
    <property type="evidence" value="ECO:0007669"/>
    <property type="project" value="UniProtKB-KW"/>
</dbReference>
<dbReference type="SMART" id="SM00744">
    <property type="entry name" value="RINGv"/>
    <property type="match status" value="1"/>
</dbReference>
<feature type="region of interest" description="Disordered" evidence="5">
    <location>
        <begin position="148"/>
        <end position="229"/>
    </location>
</feature>
<dbReference type="InterPro" id="IPR001965">
    <property type="entry name" value="Znf_PHD"/>
</dbReference>
<evidence type="ECO:0000313" key="7">
    <source>
        <dbReference type="EMBL" id="KAJ5111778.1"/>
    </source>
</evidence>
<dbReference type="CDD" id="cd16448">
    <property type="entry name" value="RING-H2"/>
    <property type="match status" value="1"/>
</dbReference>
<evidence type="ECO:0000256" key="1">
    <source>
        <dbReference type="ARBA" id="ARBA00022723"/>
    </source>
</evidence>
<proteinExistence type="predicted"/>
<keyword evidence="3" id="KW-0862">Zinc</keyword>
<dbReference type="AlphaFoldDB" id="A0A9W9KNA3"/>
<evidence type="ECO:0000256" key="2">
    <source>
        <dbReference type="ARBA" id="ARBA00022771"/>
    </source>
</evidence>
<feature type="domain" description="RING-type" evidence="6">
    <location>
        <begin position="85"/>
        <end position="132"/>
    </location>
</feature>
<organism evidence="7 8">
    <name type="scientific">Penicillium alfredii</name>
    <dbReference type="NCBI Taxonomy" id="1506179"/>
    <lineage>
        <taxon>Eukaryota</taxon>
        <taxon>Fungi</taxon>
        <taxon>Dikarya</taxon>
        <taxon>Ascomycota</taxon>
        <taxon>Pezizomycotina</taxon>
        <taxon>Eurotiomycetes</taxon>
        <taxon>Eurotiomycetidae</taxon>
        <taxon>Eurotiales</taxon>
        <taxon>Aspergillaceae</taxon>
        <taxon>Penicillium</taxon>
    </lineage>
</organism>
<dbReference type="RefSeq" id="XP_056515257.1">
    <property type="nucleotide sequence ID" value="XM_056651990.1"/>
</dbReference>
<dbReference type="InterPro" id="IPR001841">
    <property type="entry name" value="Znf_RING"/>
</dbReference>
<sequence length="229" mass="25820">MAPPSAKDGGFGYIDILPPYDLLRPPSYHTASQEISGNNLREKQVPWEVAPTHPATLAVDNTSSESHSVRIHSFSKIPTLEDVECRICHGEYRDESVILQCEDCTNIVHLGCMEDWLANRSPVNRVSCPICRGQQAFNTFHYTGTEAGNFPGSVSRERNSDHFSSPERHPHPLRSLRNPSVDRSTQDPYSGRERSQTAARGTRSADSSSQQSTLRRSTRRPRYPDWFRP</sequence>
<dbReference type="InterPro" id="IPR019787">
    <property type="entry name" value="Znf_PHD-finger"/>
</dbReference>
<gene>
    <name evidence="7" type="ORF">NUU61_001408</name>
</gene>
<evidence type="ECO:0000256" key="3">
    <source>
        <dbReference type="ARBA" id="ARBA00022833"/>
    </source>
</evidence>
<dbReference type="PROSITE" id="PS50089">
    <property type="entry name" value="ZF_RING_2"/>
    <property type="match status" value="1"/>
</dbReference>
<dbReference type="Pfam" id="PF00628">
    <property type="entry name" value="PHD"/>
    <property type="match status" value="1"/>
</dbReference>
<evidence type="ECO:0000256" key="4">
    <source>
        <dbReference type="PROSITE-ProRule" id="PRU00175"/>
    </source>
</evidence>
<evidence type="ECO:0000256" key="5">
    <source>
        <dbReference type="SAM" id="MobiDB-lite"/>
    </source>
</evidence>
<accession>A0A9W9KNA3</accession>
<dbReference type="InterPro" id="IPR013083">
    <property type="entry name" value="Znf_RING/FYVE/PHD"/>
</dbReference>
<reference evidence="7" key="2">
    <citation type="journal article" date="2023" name="IMA Fungus">
        <title>Comparative genomic study of the Penicillium genus elucidates a diverse pangenome and 15 lateral gene transfer events.</title>
        <authorList>
            <person name="Petersen C."/>
            <person name="Sorensen T."/>
            <person name="Nielsen M.R."/>
            <person name="Sondergaard T.E."/>
            <person name="Sorensen J.L."/>
            <person name="Fitzpatrick D.A."/>
            <person name="Frisvad J.C."/>
            <person name="Nielsen K.L."/>
        </authorList>
    </citation>
    <scope>NUCLEOTIDE SEQUENCE</scope>
    <source>
        <strain evidence="7">IBT 34128</strain>
    </source>
</reference>
<dbReference type="Proteomes" id="UP001141434">
    <property type="component" value="Unassembled WGS sequence"/>
</dbReference>
<protein>
    <recommendedName>
        <fullName evidence="6">RING-type domain-containing protein</fullName>
    </recommendedName>
</protein>
<evidence type="ECO:0000259" key="6">
    <source>
        <dbReference type="PROSITE" id="PS50089"/>
    </source>
</evidence>
<name>A0A9W9KNA3_9EURO</name>
<dbReference type="GeneID" id="81391158"/>
<keyword evidence="1" id="KW-0479">Metal-binding</keyword>
<feature type="compositionally biased region" description="Polar residues" evidence="5">
    <location>
        <begin position="177"/>
        <end position="188"/>
    </location>
</feature>